<protein>
    <recommendedName>
        <fullName evidence="4">Outer membrane protein beta-barrel domain-containing protein</fullName>
    </recommendedName>
</protein>
<organism evidence="2 3">
    <name type="scientific">Runella rosea</name>
    <dbReference type="NCBI Taxonomy" id="2259595"/>
    <lineage>
        <taxon>Bacteria</taxon>
        <taxon>Pseudomonadati</taxon>
        <taxon>Bacteroidota</taxon>
        <taxon>Cytophagia</taxon>
        <taxon>Cytophagales</taxon>
        <taxon>Spirosomataceae</taxon>
        <taxon>Runella</taxon>
    </lineage>
</organism>
<dbReference type="Proteomes" id="UP000251993">
    <property type="component" value="Chromosome"/>
</dbReference>
<reference evidence="2 3" key="1">
    <citation type="submission" date="2018-07" db="EMBL/GenBank/DDBJ databases">
        <title>Genome sequencing of Runella.</title>
        <authorList>
            <person name="Baek M.-G."/>
            <person name="Yi H."/>
        </authorList>
    </citation>
    <scope>NUCLEOTIDE SEQUENCE [LARGE SCALE GENOMIC DNA]</scope>
    <source>
        <strain evidence="2 3">HYN0085</strain>
    </source>
</reference>
<feature type="signal peptide" evidence="1">
    <location>
        <begin position="1"/>
        <end position="18"/>
    </location>
</feature>
<gene>
    <name evidence="2" type="ORF">DR864_16560</name>
</gene>
<keyword evidence="3" id="KW-1185">Reference proteome</keyword>
<dbReference type="RefSeq" id="WP_114068028.1">
    <property type="nucleotide sequence ID" value="NZ_CP030850.1"/>
</dbReference>
<feature type="chain" id="PRO_5016914355" description="Outer membrane protein beta-barrel domain-containing protein" evidence="1">
    <location>
        <begin position="19"/>
        <end position="387"/>
    </location>
</feature>
<accession>A0A344TKS4</accession>
<dbReference type="Gene3D" id="2.40.160.20">
    <property type="match status" value="2"/>
</dbReference>
<evidence type="ECO:0000313" key="3">
    <source>
        <dbReference type="Proteomes" id="UP000251993"/>
    </source>
</evidence>
<dbReference type="KEGG" id="run:DR864_16560"/>
<evidence type="ECO:0008006" key="4">
    <source>
        <dbReference type="Google" id="ProtNLM"/>
    </source>
</evidence>
<dbReference type="AlphaFoldDB" id="A0A344TKS4"/>
<keyword evidence="1" id="KW-0732">Signal</keyword>
<dbReference type="OrthoDB" id="924261at2"/>
<proteinExistence type="predicted"/>
<evidence type="ECO:0000313" key="2">
    <source>
        <dbReference type="EMBL" id="AXE19245.1"/>
    </source>
</evidence>
<sequence length="387" mass="43572">MKHSFTLSLLLLATAAFAQTEKGNSFVSGNISTGYSANIYPKDNPNKSGTFSLSSGISYGKFIKDDILWRIGVSETFSRYRLESNNAKFTNPYGSLSISSSGLYFFGKERWRGFVGGGLSISGSFFNIKQSVDGRQDLTSKERNFSIQPIFEAGALYFFNKHLAIQLATSSNTFPLNSYGFSTGLLYWIKPTSFEAETKELSILNKGRWTSGAGFDVDTRRLRNNLANQSSNPMQTGESETNISLQVGKFIKNKTMIGVRMGYSKNYSEVISTPQISTKRSMYRVGIFRKKYLFATRLTPYWEVELNYIRNNQEQKDASNFSTTHFNTFELRPNLGLAYLISNHFLVETQLADLLVSYGTQANSEYKNWSANLSGGLRPNLRLSYVF</sequence>
<dbReference type="EMBL" id="CP030850">
    <property type="protein sequence ID" value="AXE19245.1"/>
    <property type="molecule type" value="Genomic_DNA"/>
</dbReference>
<name>A0A344TKS4_9BACT</name>
<evidence type="ECO:0000256" key="1">
    <source>
        <dbReference type="SAM" id="SignalP"/>
    </source>
</evidence>